<sequence length="585" mass="62393">MPSFLFSPILVIFGHLALQSGAWGFFAAVQRLQFVALSADAAYWVQNNARLVTLISTLISTLLAATSTFLFSWGLRQAVTIHLHGRGMSLSELASTVAISSRILVPDARRWKWMLASTSGWSTLLTPTMIVIPTYASGRELDLASPSLRDAQARGDLDFCIFNSTNLPAFGVSRTESGFAFLKFADGLPASVSVMDQTFTEETSGILPMTIQDVNSTVFFPGSTSIPGALGAVNVPVGLDQGFSLTQQGFTVDVDCQFQDLGSSATLVTDTVKDWNSGNQNGNVTFSQLNAQCADPISSQLSSSSAFTLGDEANYILMTGCREQNNYTLVFQSSGIYSYLKPTICTLSPLILTVDVNYTDSDPFFATISTDYPEDSGVQEAAGGPAGLAAVSAISQMMSLAQGISANVVGDELTAFLQDEDESQVFDPDDIVFFLGEYLRAVAEYSTTVLRGCISAQNQVFATGPPENMTLPATGIFLTTTFGWQHTSDATFIALIPGTLVALISTAIVLTALGIRNRSTIQYQDLAPFDPSDTLDLMAASAAGGLDSVFYGSKEGDVEAEAHGEPILILESVPGRGPALVRRVY</sequence>
<keyword evidence="1" id="KW-0812">Transmembrane</keyword>
<keyword evidence="3" id="KW-1185">Reference proteome</keyword>
<reference evidence="2" key="1">
    <citation type="submission" date="2023-03" db="EMBL/GenBank/DDBJ databases">
        <title>Massive genome expansion in bonnet fungi (Mycena s.s.) driven by repeated elements and novel gene families across ecological guilds.</title>
        <authorList>
            <consortium name="Lawrence Berkeley National Laboratory"/>
            <person name="Harder C.B."/>
            <person name="Miyauchi S."/>
            <person name="Viragh M."/>
            <person name="Kuo A."/>
            <person name="Thoen E."/>
            <person name="Andreopoulos B."/>
            <person name="Lu D."/>
            <person name="Skrede I."/>
            <person name="Drula E."/>
            <person name="Henrissat B."/>
            <person name="Morin E."/>
            <person name="Kohler A."/>
            <person name="Barry K."/>
            <person name="LaButti K."/>
            <person name="Morin E."/>
            <person name="Salamov A."/>
            <person name="Lipzen A."/>
            <person name="Mereny Z."/>
            <person name="Hegedus B."/>
            <person name="Baldrian P."/>
            <person name="Stursova M."/>
            <person name="Weitz H."/>
            <person name="Taylor A."/>
            <person name="Grigoriev I.V."/>
            <person name="Nagy L.G."/>
            <person name="Martin F."/>
            <person name="Kauserud H."/>
        </authorList>
    </citation>
    <scope>NUCLEOTIDE SEQUENCE</scope>
    <source>
        <strain evidence="2">9284</strain>
    </source>
</reference>
<evidence type="ECO:0000313" key="2">
    <source>
        <dbReference type="EMBL" id="KAJ7616020.1"/>
    </source>
</evidence>
<organism evidence="2 3">
    <name type="scientific">Roridomyces roridus</name>
    <dbReference type="NCBI Taxonomy" id="1738132"/>
    <lineage>
        <taxon>Eukaryota</taxon>
        <taxon>Fungi</taxon>
        <taxon>Dikarya</taxon>
        <taxon>Basidiomycota</taxon>
        <taxon>Agaricomycotina</taxon>
        <taxon>Agaricomycetes</taxon>
        <taxon>Agaricomycetidae</taxon>
        <taxon>Agaricales</taxon>
        <taxon>Marasmiineae</taxon>
        <taxon>Mycenaceae</taxon>
        <taxon>Roridomyces</taxon>
    </lineage>
</organism>
<evidence type="ECO:0000313" key="3">
    <source>
        <dbReference type="Proteomes" id="UP001221142"/>
    </source>
</evidence>
<proteinExistence type="predicted"/>
<dbReference type="Proteomes" id="UP001221142">
    <property type="component" value="Unassembled WGS sequence"/>
</dbReference>
<keyword evidence="1" id="KW-0472">Membrane</keyword>
<feature type="transmembrane region" description="Helical" evidence="1">
    <location>
        <begin position="51"/>
        <end position="75"/>
    </location>
</feature>
<feature type="transmembrane region" description="Helical" evidence="1">
    <location>
        <begin position="492"/>
        <end position="515"/>
    </location>
</feature>
<evidence type="ECO:0000256" key="1">
    <source>
        <dbReference type="SAM" id="Phobius"/>
    </source>
</evidence>
<protein>
    <submittedName>
        <fullName evidence="2">Uncharacterized protein</fullName>
    </submittedName>
</protein>
<name>A0AAD7BBX8_9AGAR</name>
<comment type="caution">
    <text evidence="2">The sequence shown here is derived from an EMBL/GenBank/DDBJ whole genome shotgun (WGS) entry which is preliminary data.</text>
</comment>
<accession>A0AAD7BBX8</accession>
<dbReference type="AlphaFoldDB" id="A0AAD7BBX8"/>
<keyword evidence="1" id="KW-1133">Transmembrane helix</keyword>
<gene>
    <name evidence="2" type="ORF">FB45DRAFT_1035184</name>
</gene>
<dbReference type="EMBL" id="JARKIF010000023">
    <property type="protein sequence ID" value="KAJ7616020.1"/>
    <property type="molecule type" value="Genomic_DNA"/>
</dbReference>